<reference evidence="1 2" key="1">
    <citation type="submission" date="2018-05" db="EMBL/GenBank/DDBJ databases">
        <title>Leucothrix arctica sp. nov., isolated from Arctic seawater.</title>
        <authorList>
            <person name="Choi A."/>
            <person name="Baek K."/>
        </authorList>
    </citation>
    <scope>NUCLEOTIDE SEQUENCE [LARGE SCALE GENOMIC DNA]</scope>
    <source>
        <strain evidence="1 2">JCM 18388</strain>
    </source>
</reference>
<evidence type="ECO:0000313" key="1">
    <source>
        <dbReference type="EMBL" id="PWQ99050.1"/>
    </source>
</evidence>
<organism evidence="1 2">
    <name type="scientific">Leucothrix pacifica</name>
    <dbReference type="NCBI Taxonomy" id="1247513"/>
    <lineage>
        <taxon>Bacteria</taxon>
        <taxon>Pseudomonadati</taxon>
        <taxon>Pseudomonadota</taxon>
        <taxon>Gammaproteobacteria</taxon>
        <taxon>Thiotrichales</taxon>
        <taxon>Thiotrichaceae</taxon>
        <taxon>Leucothrix</taxon>
    </lineage>
</organism>
<dbReference type="OrthoDB" id="289051at2"/>
<dbReference type="EMBL" id="QGKM01000013">
    <property type="protein sequence ID" value="PWQ99050.1"/>
    <property type="molecule type" value="Genomic_DNA"/>
</dbReference>
<accession>A0A317CRJ2</accession>
<evidence type="ECO:0000313" key="2">
    <source>
        <dbReference type="Proteomes" id="UP000245539"/>
    </source>
</evidence>
<sequence>MFHMLLHFVLPLIIALAFFRTRWKTAYLIMMATMLVDIDHLLATPIYDPLRCSIGFHPLHRLVPIGIYIVLSLIPKTRLVGLGLVIHMALDSVDCKVNTGEWIHQLAI</sequence>
<comment type="caution">
    <text evidence="1">The sequence shown here is derived from an EMBL/GenBank/DDBJ whole genome shotgun (WGS) entry which is preliminary data.</text>
</comment>
<gene>
    <name evidence="1" type="ORF">DKW60_06280</name>
</gene>
<name>A0A317CRJ2_9GAMM</name>
<keyword evidence="2" id="KW-1185">Reference proteome</keyword>
<dbReference type="Proteomes" id="UP000245539">
    <property type="component" value="Unassembled WGS sequence"/>
</dbReference>
<dbReference type="Pfam" id="PF19617">
    <property type="entry name" value="DUF6122"/>
    <property type="match status" value="1"/>
</dbReference>
<proteinExistence type="predicted"/>
<dbReference type="AlphaFoldDB" id="A0A317CRJ2"/>
<protein>
    <recommendedName>
        <fullName evidence="3">Metal-dependent hydrolase</fullName>
    </recommendedName>
</protein>
<dbReference type="InterPro" id="IPR046125">
    <property type="entry name" value="DUF6122"/>
</dbReference>
<dbReference type="RefSeq" id="WP_109836811.1">
    <property type="nucleotide sequence ID" value="NZ_QGKM01000013.1"/>
</dbReference>
<evidence type="ECO:0008006" key="3">
    <source>
        <dbReference type="Google" id="ProtNLM"/>
    </source>
</evidence>